<evidence type="ECO:0000313" key="3">
    <source>
        <dbReference type="Proteomes" id="UP001627154"/>
    </source>
</evidence>
<reference evidence="2 3" key="1">
    <citation type="journal article" date="2024" name="bioRxiv">
        <title>A reference genome for Trichogramma kaykai: A tiny desert-dwelling parasitoid wasp with competing sex-ratio distorters.</title>
        <authorList>
            <person name="Culotta J."/>
            <person name="Lindsey A.R."/>
        </authorList>
    </citation>
    <scope>NUCLEOTIDE SEQUENCE [LARGE SCALE GENOMIC DNA]</scope>
    <source>
        <strain evidence="2 3">KSX58</strain>
    </source>
</reference>
<dbReference type="InterPro" id="IPR035810">
    <property type="entry name" value="PEBP_euk"/>
</dbReference>
<evidence type="ECO:0000256" key="1">
    <source>
        <dbReference type="SAM" id="SignalP"/>
    </source>
</evidence>
<dbReference type="EMBL" id="JBJJXI010000197">
    <property type="protein sequence ID" value="KAL3383406.1"/>
    <property type="molecule type" value="Genomic_DNA"/>
</dbReference>
<gene>
    <name evidence="2" type="ORF">TKK_020677</name>
</gene>
<dbReference type="PANTHER" id="PTHR11362:SF82">
    <property type="entry name" value="PHOSPHATIDYLETHANOLAMINE-BINDING PROTEIN 4"/>
    <property type="match status" value="1"/>
</dbReference>
<dbReference type="Gene3D" id="3.90.280.10">
    <property type="entry name" value="PEBP-like"/>
    <property type="match status" value="1"/>
</dbReference>
<name>A0ABD2VRC2_9HYME</name>
<feature type="signal peptide" evidence="1">
    <location>
        <begin position="1"/>
        <end position="16"/>
    </location>
</feature>
<organism evidence="2 3">
    <name type="scientific">Trichogramma kaykai</name>
    <dbReference type="NCBI Taxonomy" id="54128"/>
    <lineage>
        <taxon>Eukaryota</taxon>
        <taxon>Metazoa</taxon>
        <taxon>Ecdysozoa</taxon>
        <taxon>Arthropoda</taxon>
        <taxon>Hexapoda</taxon>
        <taxon>Insecta</taxon>
        <taxon>Pterygota</taxon>
        <taxon>Neoptera</taxon>
        <taxon>Endopterygota</taxon>
        <taxon>Hymenoptera</taxon>
        <taxon>Apocrita</taxon>
        <taxon>Proctotrupomorpha</taxon>
        <taxon>Chalcidoidea</taxon>
        <taxon>Trichogrammatidae</taxon>
        <taxon>Trichogramma</taxon>
    </lineage>
</organism>
<proteinExistence type="predicted"/>
<evidence type="ECO:0008006" key="4">
    <source>
        <dbReference type="Google" id="ProtNLM"/>
    </source>
</evidence>
<dbReference type="CDD" id="cd00866">
    <property type="entry name" value="PEBP_euk"/>
    <property type="match status" value="1"/>
</dbReference>
<dbReference type="AlphaFoldDB" id="A0ABD2VRC2"/>
<evidence type="ECO:0000313" key="2">
    <source>
        <dbReference type="EMBL" id="KAL3383406.1"/>
    </source>
</evidence>
<dbReference type="InterPro" id="IPR008914">
    <property type="entry name" value="PEBP"/>
</dbReference>
<keyword evidence="3" id="KW-1185">Reference proteome</keyword>
<dbReference type="PANTHER" id="PTHR11362">
    <property type="entry name" value="PHOSPHATIDYLETHANOLAMINE-BINDING PROTEIN"/>
    <property type="match status" value="1"/>
</dbReference>
<keyword evidence="1" id="KW-0732">Signal</keyword>
<comment type="caution">
    <text evidence="2">The sequence shown here is derived from an EMBL/GenBank/DDBJ whole genome shotgun (WGS) entry which is preliminary data.</text>
</comment>
<feature type="chain" id="PRO_5044860818" description="Phosphatidylethanolamine-binding protein" evidence="1">
    <location>
        <begin position="17"/>
        <end position="202"/>
    </location>
</feature>
<protein>
    <recommendedName>
        <fullName evidence="4">Phosphatidylethanolamine-binding protein</fullName>
    </recommendedName>
</protein>
<dbReference type="InterPro" id="IPR036610">
    <property type="entry name" value="PEBP-like_sf"/>
</dbReference>
<accession>A0ABD2VRC2</accession>
<dbReference type="Pfam" id="PF01161">
    <property type="entry name" value="PBP"/>
    <property type="match status" value="1"/>
</dbReference>
<dbReference type="Proteomes" id="UP001627154">
    <property type="component" value="Unassembled WGS sequence"/>
</dbReference>
<sequence length="202" mass="22101">MNILGIFLCFLSVAHGDVMSDFKTHEIVPDVLKEAPAQLLSVNYKGIEVKVGDELTPTQVKDTPTLKWNAEESSFYTISMIDPDAPSRRNATLREFLHWIVVNVPGSGLDMGDTLAAYVGAGAPKGTGLHRYVQLIYKQPGKIDVSGIPKIPNNSRNGRPNFSIQKFAELHNLGNPIAGNMFQAQFDDYVPILSQQLSSGGM</sequence>
<dbReference type="SUPFAM" id="SSF49777">
    <property type="entry name" value="PEBP-like"/>
    <property type="match status" value="1"/>
</dbReference>